<reference evidence="13 15" key="1">
    <citation type="journal article" date="2008" name="Science">
        <title>The Physcomitrella genome reveals evolutionary insights into the conquest of land by plants.</title>
        <authorList>
            <person name="Rensing S."/>
            <person name="Lang D."/>
            <person name="Zimmer A."/>
            <person name="Terry A."/>
            <person name="Salamov A."/>
            <person name="Shapiro H."/>
            <person name="Nishiyama T."/>
            <person name="Perroud P.-F."/>
            <person name="Lindquist E."/>
            <person name="Kamisugi Y."/>
            <person name="Tanahashi T."/>
            <person name="Sakakibara K."/>
            <person name="Fujita T."/>
            <person name="Oishi K."/>
            <person name="Shin-I T."/>
            <person name="Kuroki Y."/>
            <person name="Toyoda A."/>
            <person name="Suzuki Y."/>
            <person name="Hashimoto A."/>
            <person name="Yamaguchi K."/>
            <person name="Sugano A."/>
            <person name="Kohara Y."/>
            <person name="Fujiyama A."/>
            <person name="Anterola A."/>
            <person name="Aoki S."/>
            <person name="Ashton N."/>
            <person name="Barbazuk W.B."/>
            <person name="Barker E."/>
            <person name="Bennetzen J."/>
            <person name="Bezanilla M."/>
            <person name="Blankenship R."/>
            <person name="Cho S.H."/>
            <person name="Dutcher S."/>
            <person name="Estelle M."/>
            <person name="Fawcett J.A."/>
            <person name="Gundlach H."/>
            <person name="Hanada K."/>
            <person name="Heyl A."/>
            <person name="Hicks K.A."/>
            <person name="Hugh J."/>
            <person name="Lohr M."/>
            <person name="Mayer K."/>
            <person name="Melkozernov A."/>
            <person name="Murata T."/>
            <person name="Nelson D."/>
            <person name="Pils B."/>
            <person name="Prigge M."/>
            <person name="Reiss B."/>
            <person name="Renner T."/>
            <person name="Rombauts S."/>
            <person name="Rushton P."/>
            <person name="Sanderfoot A."/>
            <person name="Schween G."/>
            <person name="Shiu S.-H."/>
            <person name="Stueber K."/>
            <person name="Theodoulou F.L."/>
            <person name="Tu H."/>
            <person name="Van de Peer Y."/>
            <person name="Verrier P.J."/>
            <person name="Waters E."/>
            <person name="Wood A."/>
            <person name="Yang L."/>
            <person name="Cove D."/>
            <person name="Cuming A."/>
            <person name="Hasebe M."/>
            <person name="Lucas S."/>
            <person name="Mishler D.B."/>
            <person name="Reski R."/>
            <person name="Grigoriev I."/>
            <person name="Quatrano R.S."/>
            <person name="Boore J.L."/>
        </authorList>
    </citation>
    <scope>NUCLEOTIDE SEQUENCE [LARGE SCALE GENOMIC DNA]</scope>
    <source>
        <strain evidence="14 15">cv. Gransden 2004</strain>
    </source>
</reference>
<keyword evidence="5 9" id="KW-0862">Zinc</keyword>
<evidence type="ECO:0000256" key="7">
    <source>
        <dbReference type="ARBA" id="ARBA00023242"/>
    </source>
</evidence>
<feature type="binding site" evidence="9">
    <location>
        <position position="26"/>
    </location>
    <ligand>
        <name>Zn(2+)</name>
        <dbReference type="ChEBI" id="CHEBI:29105"/>
        <label>1</label>
    </ligand>
</feature>
<dbReference type="EnsemblPlants" id="Pp3c15_5550V3.3">
    <property type="protein sequence ID" value="Pp3c15_5550V3.3"/>
    <property type="gene ID" value="Pp3c15_5550"/>
</dbReference>
<dbReference type="eggNOG" id="KOG2906">
    <property type="taxonomic scope" value="Eukaryota"/>
</dbReference>
<feature type="binding site" evidence="9">
    <location>
        <position position="73"/>
    </location>
    <ligand>
        <name>Zn(2+)</name>
        <dbReference type="ChEBI" id="CHEBI:29105"/>
        <label>2</label>
    </ligand>
</feature>
<evidence type="ECO:0000313" key="13">
    <source>
        <dbReference type="EMBL" id="PNR39085.1"/>
    </source>
</evidence>
<dbReference type="EnsemblPlants" id="Pp3c15_5550V3.1">
    <property type="protein sequence ID" value="Pp3c15_5550V3.1"/>
    <property type="gene ID" value="Pp3c15_5550"/>
</dbReference>
<dbReference type="InterPro" id="IPR001222">
    <property type="entry name" value="Znf_TFIIS"/>
</dbReference>
<organism evidence="13">
    <name type="scientific">Physcomitrium patens</name>
    <name type="common">Spreading-leaved earth moss</name>
    <name type="synonym">Physcomitrella patens</name>
    <dbReference type="NCBI Taxonomy" id="3218"/>
    <lineage>
        <taxon>Eukaryota</taxon>
        <taxon>Viridiplantae</taxon>
        <taxon>Streptophyta</taxon>
        <taxon>Embryophyta</taxon>
        <taxon>Bryophyta</taxon>
        <taxon>Bryophytina</taxon>
        <taxon>Bryopsida</taxon>
        <taxon>Funariidae</taxon>
        <taxon>Funariales</taxon>
        <taxon>Funariaceae</taxon>
        <taxon>Physcomitrium</taxon>
    </lineage>
</organism>
<dbReference type="SMART" id="SM00440">
    <property type="entry name" value="ZnF_C2C2"/>
    <property type="match status" value="1"/>
</dbReference>
<comment type="subcellular location">
    <subcellularLocation>
        <location evidence="1 8">Nucleus</location>
    </subcellularLocation>
</comment>
<comment type="function">
    <text evidence="8">DNA-dependent RNA polymerase catalyzes the transcription of DNA into RNA using the four ribonucleoside triphosphates as substrates.</text>
</comment>
<evidence type="ECO:0000313" key="15">
    <source>
        <dbReference type="Proteomes" id="UP000006727"/>
    </source>
</evidence>
<dbReference type="HOGENOM" id="CLU_093932_3_0_1"/>
<evidence type="ECO:0000256" key="4">
    <source>
        <dbReference type="ARBA" id="ARBA00022771"/>
    </source>
</evidence>
<dbReference type="PANTHER" id="PTHR11239:SF12">
    <property type="entry name" value="DNA-DIRECTED RNA POLYMERASE III SUBUNIT RPC10"/>
    <property type="match status" value="1"/>
</dbReference>
<feature type="binding site" evidence="9">
    <location>
        <position position="70"/>
    </location>
    <ligand>
        <name>Zn(2+)</name>
        <dbReference type="ChEBI" id="CHEBI:29105"/>
        <label>2</label>
    </ligand>
</feature>
<evidence type="ECO:0000256" key="3">
    <source>
        <dbReference type="ARBA" id="ARBA00022723"/>
    </source>
</evidence>
<dbReference type="Pfam" id="PF02150">
    <property type="entry name" value="Zn_ribbon_RPB9"/>
    <property type="match status" value="1"/>
</dbReference>
<keyword evidence="2 8" id="KW-0240">DNA-directed RNA polymerase</keyword>
<dbReference type="FunCoup" id="A9SIZ2">
    <property type="interactions" value="3519"/>
</dbReference>
<evidence type="ECO:0000256" key="6">
    <source>
        <dbReference type="ARBA" id="ARBA00023163"/>
    </source>
</evidence>
<feature type="binding site" evidence="9">
    <location>
        <position position="103"/>
    </location>
    <ligand>
        <name>Zn(2+)</name>
        <dbReference type="ChEBI" id="CHEBI:29105"/>
        <label>2</label>
    </ligand>
</feature>
<keyword evidence="4 10" id="KW-0863">Zinc-finger</keyword>
<feature type="domain" description="TFIIS-type" evidence="12">
    <location>
        <begin position="66"/>
        <end position="108"/>
    </location>
</feature>
<evidence type="ECO:0000256" key="11">
    <source>
        <dbReference type="RuleBase" id="RU003474"/>
    </source>
</evidence>
<dbReference type="OrthoDB" id="282152at2759"/>
<evidence type="ECO:0000256" key="5">
    <source>
        <dbReference type="ARBA" id="ARBA00022833"/>
    </source>
</evidence>
<dbReference type="PIRSF" id="PIRSF005586">
    <property type="entry name" value="RNApol_RpoM"/>
    <property type="match status" value="1"/>
</dbReference>
<dbReference type="EMBL" id="ABEU02000015">
    <property type="protein sequence ID" value="PNR39085.1"/>
    <property type="molecule type" value="Genomic_DNA"/>
</dbReference>
<dbReference type="Gramene" id="Pp3c15_5550V3.1">
    <property type="protein sequence ID" value="Pp3c15_5550V3.1"/>
    <property type="gene ID" value="Pp3c15_5550"/>
</dbReference>
<dbReference type="RefSeq" id="XP_024396007.1">
    <property type="nucleotide sequence ID" value="XM_024540239.2"/>
</dbReference>
<dbReference type="GO" id="GO:0005666">
    <property type="term" value="C:RNA polymerase III complex"/>
    <property type="evidence" value="ECO:0000318"/>
    <property type="project" value="GO_Central"/>
</dbReference>
<dbReference type="InterPro" id="IPR001529">
    <property type="entry name" value="Zn_ribbon_RPB9"/>
</dbReference>
<keyword evidence="3 9" id="KW-0479">Metal-binding</keyword>
<evidence type="ECO:0000256" key="8">
    <source>
        <dbReference type="PIRNR" id="PIRNR005586"/>
    </source>
</evidence>
<evidence type="ECO:0000313" key="14">
    <source>
        <dbReference type="EnsemblPlants" id="Pp3c15_5550V3.1"/>
    </source>
</evidence>
<name>A9SIZ2_PHYPA</name>
<dbReference type="CDD" id="cd10509">
    <property type="entry name" value="Zn-ribbon_RPC11"/>
    <property type="match status" value="1"/>
</dbReference>
<feature type="binding site" evidence="9">
    <location>
        <position position="4"/>
    </location>
    <ligand>
        <name>Zn(2+)</name>
        <dbReference type="ChEBI" id="CHEBI:29105"/>
        <label>1</label>
    </ligand>
</feature>
<dbReference type="RefSeq" id="XP_073395113.1">
    <property type="nucleotide sequence ID" value="XM_073539012.1"/>
</dbReference>
<evidence type="ECO:0000256" key="10">
    <source>
        <dbReference type="PIRSR" id="PIRSR005586-2"/>
    </source>
</evidence>
<protein>
    <recommendedName>
        <fullName evidence="8">DNA-directed RNA polymerase subunit</fullName>
    </recommendedName>
</protein>
<dbReference type="PROSITE" id="PS51133">
    <property type="entry name" value="ZF_TFIIS_2"/>
    <property type="match status" value="1"/>
</dbReference>
<evidence type="ECO:0000259" key="12">
    <source>
        <dbReference type="PROSITE" id="PS51133"/>
    </source>
</evidence>
<dbReference type="AlphaFoldDB" id="A9SIZ2"/>
<dbReference type="PaxDb" id="3218-PP1S83_218V6.1"/>
<dbReference type="Proteomes" id="UP000006727">
    <property type="component" value="Chromosome 15"/>
</dbReference>
<dbReference type="SMART" id="SM00661">
    <property type="entry name" value="RPOL9"/>
    <property type="match status" value="1"/>
</dbReference>
<dbReference type="GO" id="GO:0003676">
    <property type="term" value="F:nucleic acid binding"/>
    <property type="evidence" value="ECO:0007669"/>
    <property type="project" value="InterPro"/>
</dbReference>
<dbReference type="InterPro" id="IPR012164">
    <property type="entry name" value="Rpa12/Rpb9/Rpc10/TFS"/>
</dbReference>
<dbReference type="InterPro" id="IPR034014">
    <property type="entry name" value="Zn_ribbon_RPC11_C"/>
</dbReference>
<dbReference type="Gramene" id="Pp3c15_5550V3.4">
    <property type="protein sequence ID" value="Pp3c15_5550V3.4"/>
    <property type="gene ID" value="Pp3c15_5550"/>
</dbReference>
<keyword evidence="6 8" id="KW-0804">Transcription</keyword>
<evidence type="ECO:0000256" key="1">
    <source>
        <dbReference type="ARBA" id="ARBA00004123"/>
    </source>
</evidence>
<reference evidence="14" key="3">
    <citation type="submission" date="2020-12" db="UniProtKB">
        <authorList>
            <consortium name="EnsemblPlants"/>
        </authorList>
    </citation>
    <scope>IDENTIFICATION</scope>
</reference>
<dbReference type="OMA" id="TISFECI"/>
<evidence type="ECO:0000256" key="9">
    <source>
        <dbReference type="PIRSR" id="PIRSR005586-1"/>
    </source>
</evidence>
<keyword evidence="15" id="KW-1185">Reference proteome</keyword>
<dbReference type="PROSITE" id="PS00466">
    <property type="entry name" value="ZF_TFIIS_1"/>
    <property type="match status" value="1"/>
</dbReference>
<proteinExistence type="inferred from homology"/>
<dbReference type="FunFam" id="2.20.25.10:FF:000005">
    <property type="entry name" value="DNA-directed RNA polymerase subunit"/>
    <property type="match status" value="1"/>
</dbReference>
<dbReference type="GO" id="GO:0006386">
    <property type="term" value="P:termination of RNA polymerase III transcription"/>
    <property type="evidence" value="ECO:0000318"/>
    <property type="project" value="GO_Central"/>
</dbReference>
<dbReference type="PANTHER" id="PTHR11239">
    <property type="entry name" value="DNA-DIRECTED RNA POLYMERASE"/>
    <property type="match status" value="1"/>
</dbReference>
<dbReference type="GO" id="GO:0003899">
    <property type="term" value="F:DNA-directed RNA polymerase activity"/>
    <property type="evidence" value="ECO:0007669"/>
    <property type="project" value="InterPro"/>
</dbReference>
<feature type="binding site" evidence="9">
    <location>
        <position position="7"/>
    </location>
    <ligand>
        <name>Zn(2+)</name>
        <dbReference type="ChEBI" id="CHEBI:29105"/>
        <label>1</label>
    </ligand>
</feature>
<dbReference type="Gene3D" id="2.20.25.10">
    <property type="match status" value="1"/>
</dbReference>
<dbReference type="Gramene" id="Pp3c15_5550V3.2">
    <property type="protein sequence ID" value="Pp3c15_5550V3.2"/>
    <property type="gene ID" value="Pp3c15_5550"/>
</dbReference>
<gene>
    <name evidence="14" type="primary">LOC112292089</name>
    <name evidence="13" type="ORF">PHYPA_019363</name>
</gene>
<dbReference type="EnsemblPlants" id="Pp3c15_5550V3.4">
    <property type="protein sequence ID" value="Pp3c15_5550V3.4"/>
    <property type="gene ID" value="Pp3c15_5550"/>
</dbReference>
<dbReference type="STRING" id="3218.A9SIZ2"/>
<dbReference type="SUPFAM" id="SSF57783">
    <property type="entry name" value="Zinc beta-ribbon"/>
    <property type="match status" value="2"/>
</dbReference>
<evidence type="ECO:0000256" key="2">
    <source>
        <dbReference type="ARBA" id="ARBA00022478"/>
    </source>
</evidence>
<dbReference type="RefSeq" id="XP_073395112.1">
    <property type="nucleotide sequence ID" value="XM_073539011.1"/>
</dbReference>
<dbReference type="Gramene" id="Pp3c15_5550V3.3">
    <property type="protein sequence ID" value="Pp3c15_5550V3.3"/>
    <property type="gene ID" value="Pp3c15_5550"/>
</dbReference>
<dbReference type="GO" id="GO:0008270">
    <property type="term" value="F:zinc ion binding"/>
    <property type="evidence" value="ECO:0007669"/>
    <property type="project" value="UniProtKB-KW"/>
</dbReference>
<feature type="binding site" evidence="9">
    <location>
        <position position="29"/>
    </location>
    <ligand>
        <name>Zn(2+)</name>
        <dbReference type="ChEBI" id="CHEBI:29105"/>
        <label>1</label>
    </ligand>
</feature>
<reference evidence="13 15" key="2">
    <citation type="journal article" date="2018" name="Plant J.">
        <title>The Physcomitrella patens chromosome-scale assembly reveals moss genome structure and evolution.</title>
        <authorList>
            <person name="Lang D."/>
            <person name="Ullrich K.K."/>
            <person name="Murat F."/>
            <person name="Fuchs J."/>
            <person name="Jenkins J."/>
            <person name="Haas F.B."/>
            <person name="Piednoel M."/>
            <person name="Gundlach H."/>
            <person name="Van Bel M."/>
            <person name="Meyberg R."/>
            <person name="Vives C."/>
            <person name="Morata J."/>
            <person name="Symeonidi A."/>
            <person name="Hiss M."/>
            <person name="Muchero W."/>
            <person name="Kamisugi Y."/>
            <person name="Saleh O."/>
            <person name="Blanc G."/>
            <person name="Decker E.L."/>
            <person name="van Gessel N."/>
            <person name="Grimwood J."/>
            <person name="Hayes R.D."/>
            <person name="Graham S.W."/>
            <person name="Gunter L.E."/>
            <person name="McDaniel S.F."/>
            <person name="Hoernstein S.N.W."/>
            <person name="Larsson A."/>
            <person name="Li F.W."/>
            <person name="Perroud P.F."/>
            <person name="Phillips J."/>
            <person name="Ranjan P."/>
            <person name="Rokshar D.S."/>
            <person name="Rothfels C.J."/>
            <person name="Schneider L."/>
            <person name="Shu S."/>
            <person name="Stevenson D.W."/>
            <person name="Thummler F."/>
            <person name="Tillich M."/>
            <person name="Villarreal Aguilar J.C."/>
            <person name="Widiez T."/>
            <person name="Wong G.K."/>
            <person name="Wymore A."/>
            <person name="Zhang Y."/>
            <person name="Zimmer A.D."/>
            <person name="Quatrano R.S."/>
            <person name="Mayer K.F.X."/>
            <person name="Goodstein D."/>
            <person name="Casacuberta J.M."/>
            <person name="Vandepoele K."/>
            <person name="Reski R."/>
            <person name="Cuming A.C."/>
            <person name="Tuskan G.A."/>
            <person name="Maumus F."/>
            <person name="Salse J."/>
            <person name="Schmutz J."/>
            <person name="Rensing S.A."/>
        </authorList>
    </citation>
    <scope>NUCLEOTIDE SEQUENCE [LARGE SCALE GENOMIC DNA]</scope>
    <source>
        <strain evidence="14 15">cv. Gransden 2004</strain>
    </source>
</reference>
<dbReference type="RefSeq" id="XP_024396008.1">
    <property type="nucleotide sequence ID" value="XM_024540240.2"/>
</dbReference>
<accession>A9SIZ2</accession>
<dbReference type="EnsemblPlants" id="Pp3c15_5550V3.2">
    <property type="protein sequence ID" value="Pp3c15_5550V3.2"/>
    <property type="gene ID" value="Pp3c15_5550"/>
</dbReference>
<feature type="binding site" evidence="9">
    <location>
        <position position="98"/>
    </location>
    <ligand>
        <name>Zn(2+)</name>
        <dbReference type="ChEBI" id="CHEBI:29105"/>
        <label>2</label>
    </ligand>
</feature>
<comment type="similarity">
    <text evidence="8 11">Belongs to the archaeal rpoM/eukaryotic RPA12/RPB9/RPC11 RNA polymerase family.</text>
</comment>
<sequence>MDFCPTCANLLLVENPSMGRPLRYFCPTCPYVYVVDRKISKKLKLKKKEVDDVLGGEDAWKNVDRTTVTCPNCSYGQAYFMQIQIRSADEPMTTFYKCCNIDCNHRWKEN</sequence>
<feature type="zinc finger region" description="C4-type" evidence="10">
    <location>
        <begin position="4"/>
        <end position="29"/>
    </location>
</feature>
<keyword evidence="7 8" id="KW-0539">Nucleus</keyword>
<dbReference type="GeneID" id="112292089"/>
<dbReference type="KEGG" id="ppp:112292089"/>
<dbReference type="Pfam" id="PF01096">
    <property type="entry name" value="Zn_ribbon_TFIIS"/>
    <property type="match status" value="1"/>
</dbReference>